<keyword evidence="4" id="KW-1185">Reference proteome</keyword>
<feature type="region of interest" description="Disordered" evidence="2">
    <location>
        <begin position="469"/>
        <end position="488"/>
    </location>
</feature>
<gene>
    <name evidence="3" type="primary">Necator_chrV.g18086</name>
    <name evidence="3" type="ORF">RB195_013295</name>
</gene>
<dbReference type="EMBL" id="JAVFWL010000005">
    <property type="protein sequence ID" value="KAK6754209.1"/>
    <property type="molecule type" value="Genomic_DNA"/>
</dbReference>
<dbReference type="InterPro" id="IPR027417">
    <property type="entry name" value="P-loop_NTPase"/>
</dbReference>
<evidence type="ECO:0000313" key="4">
    <source>
        <dbReference type="Proteomes" id="UP001303046"/>
    </source>
</evidence>
<proteinExistence type="predicted"/>
<sequence length="488" mass="55769">MKKELVDKEGSVAAINAEIEEIQLVVTERNKLTTELHSLKERRIALGELSAQSSHLREMLPRHQEELAKMSERRQEILKNEMPKAKQALHEAKIARDTAERSAKEEEDKKLLKMRNICNHYDAYSTLKERLSKASIAAEEGQIDKVKQIISDRDQSIIDLEKRKAGFELGINDLEGTHVKRRTLEDQLTRMLIESKIVSVEKELKDLTWDPMEKETLCRDRDKAMRDRDSSGLEKARLNGQLEEVEKKITEAKQALTAKEMKQAESLYHQVVIDRIITQEMISDLEKYTKCLDSSIIQFHTDKMAAINRILDDLWRKVYGGTDIQTIRIKSECAATSDKRKAYDYRVVMVLRNGVELDMRDRCSAGQKMLACILIRISLADVFGGMCSIIALDEPTTNLDSMKVDHIAAMLNSLIAVRRRGYSTSGGHRKPFQMIVITHDDHLVDKLMIGSKPEFIYVLGKDNSGISHVRRQYSDGRSEEANGNPYGR</sequence>
<comment type="caution">
    <text evidence="3">The sequence shown here is derived from an EMBL/GenBank/DDBJ whole genome shotgun (WGS) entry which is preliminary data.</text>
</comment>
<protein>
    <recommendedName>
        <fullName evidence="5">RecF/RecN/SMC protein</fullName>
    </recommendedName>
</protein>
<evidence type="ECO:0000256" key="1">
    <source>
        <dbReference type="SAM" id="Coils"/>
    </source>
</evidence>
<dbReference type="PANTHER" id="PTHR18867">
    <property type="entry name" value="RAD50"/>
    <property type="match status" value="1"/>
</dbReference>
<dbReference type="PANTHER" id="PTHR18867:SF12">
    <property type="entry name" value="DNA REPAIR PROTEIN RAD50"/>
    <property type="match status" value="1"/>
</dbReference>
<accession>A0ABR1DUY0</accession>
<evidence type="ECO:0008006" key="5">
    <source>
        <dbReference type="Google" id="ProtNLM"/>
    </source>
</evidence>
<name>A0ABR1DUY0_NECAM</name>
<dbReference type="Gene3D" id="3.40.50.300">
    <property type="entry name" value="P-loop containing nucleotide triphosphate hydrolases"/>
    <property type="match status" value="1"/>
</dbReference>
<feature type="region of interest" description="Disordered" evidence="2">
    <location>
        <begin position="83"/>
        <end position="107"/>
    </location>
</feature>
<dbReference type="SUPFAM" id="SSF52540">
    <property type="entry name" value="P-loop containing nucleoside triphosphate hydrolases"/>
    <property type="match status" value="1"/>
</dbReference>
<keyword evidence="1" id="KW-0175">Coiled coil</keyword>
<evidence type="ECO:0000313" key="3">
    <source>
        <dbReference type="EMBL" id="KAK6754209.1"/>
    </source>
</evidence>
<organism evidence="3 4">
    <name type="scientific">Necator americanus</name>
    <name type="common">Human hookworm</name>
    <dbReference type="NCBI Taxonomy" id="51031"/>
    <lineage>
        <taxon>Eukaryota</taxon>
        <taxon>Metazoa</taxon>
        <taxon>Ecdysozoa</taxon>
        <taxon>Nematoda</taxon>
        <taxon>Chromadorea</taxon>
        <taxon>Rhabditida</taxon>
        <taxon>Rhabditina</taxon>
        <taxon>Rhabditomorpha</taxon>
        <taxon>Strongyloidea</taxon>
        <taxon>Ancylostomatidae</taxon>
        <taxon>Bunostominae</taxon>
        <taxon>Necator</taxon>
    </lineage>
</organism>
<feature type="coiled-coil region" evidence="1">
    <location>
        <begin position="235"/>
        <end position="262"/>
    </location>
</feature>
<evidence type="ECO:0000256" key="2">
    <source>
        <dbReference type="SAM" id="MobiDB-lite"/>
    </source>
</evidence>
<dbReference type="Proteomes" id="UP001303046">
    <property type="component" value="Unassembled WGS sequence"/>
</dbReference>
<reference evidence="3 4" key="1">
    <citation type="submission" date="2023-08" db="EMBL/GenBank/DDBJ databases">
        <title>A Necator americanus chromosomal reference genome.</title>
        <authorList>
            <person name="Ilik V."/>
            <person name="Petrzelkova K.J."/>
            <person name="Pardy F."/>
            <person name="Fuh T."/>
            <person name="Niatou-Singa F.S."/>
            <person name="Gouil Q."/>
            <person name="Baker L."/>
            <person name="Ritchie M.E."/>
            <person name="Jex A.R."/>
            <person name="Gazzola D."/>
            <person name="Li H."/>
            <person name="Toshio Fujiwara R."/>
            <person name="Zhan B."/>
            <person name="Aroian R.V."/>
            <person name="Pafco B."/>
            <person name="Schwarz E.M."/>
        </authorList>
    </citation>
    <scope>NUCLEOTIDE SEQUENCE [LARGE SCALE GENOMIC DNA]</scope>
    <source>
        <strain evidence="3 4">Aroian</strain>
        <tissue evidence="3">Whole animal</tissue>
    </source>
</reference>